<accession>A0A833YBH9</accession>
<reference evidence="2 3" key="1">
    <citation type="journal article" date="2020" name="Nature">
        <title>Six reference-quality genomes reveal evolution of bat adaptations.</title>
        <authorList>
            <person name="Jebb D."/>
            <person name="Huang Z."/>
            <person name="Pippel M."/>
            <person name="Hughes G.M."/>
            <person name="Lavrichenko K."/>
            <person name="Devanna P."/>
            <person name="Winkler S."/>
            <person name="Jermiin L.S."/>
            <person name="Skirmuntt E.C."/>
            <person name="Katzourakis A."/>
            <person name="Burkitt-Gray L."/>
            <person name="Ray D.A."/>
            <person name="Sullivan K.A.M."/>
            <person name="Roscito J.G."/>
            <person name="Kirilenko B.M."/>
            <person name="Davalos L.M."/>
            <person name="Corthals A.P."/>
            <person name="Power M.L."/>
            <person name="Jones G."/>
            <person name="Ransome R.D."/>
            <person name="Dechmann D.K.N."/>
            <person name="Locatelli A.G."/>
            <person name="Puechmaille S.J."/>
            <person name="Fedrigo O."/>
            <person name="Jarvis E.D."/>
            <person name="Hiller M."/>
            <person name="Vernes S.C."/>
            <person name="Myers E.W."/>
            <person name="Teeling E.C."/>
        </authorList>
    </citation>
    <scope>NUCLEOTIDE SEQUENCE [LARGE SCALE GENOMIC DNA]</scope>
    <source>
        <strain evidence="2">Bat1K_MPI-CBG_1</strain>
    </source>
</reference>
<dbReference type="Gene3D" id="1.20.140.150">
    <property type="match status" value="1"/>
</dbReference>
<evidence type="ECO:0008006" key="4">
    <source>
        <dbReference type="Google" id="ProtNLM"/>
    </source>
</evidence>
<protein>
    <recommendedName>
        <fullName evidence="4">Claudin-34</fullName>
    </recommendedName>
</protein>
<proteinExistence type="predicted"/>
<evidence type="ECO:0000313" key="2">
    <source>
        <dbReference type="EMBL" id="KAF6072975.1"/>
    </source>
</evidence>
<comment type="caution">
    <text evidence="2">The sequence shown here is derived from an EMBL/GenBank/DDBJ whole genome shotgun (WGS) entry which is preliminary data.</text>
</comment>
<keyword evidence="1" id="KW-0812">Transmembrane</keyword>
<organism evidence="2 3">
    <name type="scientific">Phyllostomus discolor</name>
    <name type="common">pale spear-nosed bat</name>
    <dbReference type="NCBI Taxonomy" id="89673"/>
    <lineage>
        <taxon>Eukaryota</taxon>
        <taxon>Metazoa</taxon>
        <taxon>Chordata</taxon>
        <taxon>Craniata</taxon>
        <taxon>Vertebrata</taxon>
        <taxon>Euteleostomi</taxon>
        <taxon>Mammalia</taxon>
        <taxon>Eutheria</taxon>
        <taxon>Laurasiatheria</taxon>
        <taxon>Chiroptera</taxon>
        <taxon>Yangochiroptera</taxon>
        <taxon>Phyllostomidae</taxon>
        <taxon>Phyllostominae</taxon>
        <taxon>Phyllostomus</taxon>
    </lineage>
</organism>
<keyword evidence="1" id="KW-1133">Transmembrane helix</keyword>
<keyword evidence="1" id="KW-0472">Membrane</keyword>
<feature type="transmembrane region" description="Helical" evidence="1">
    <location>
        <begin position="86"/>
        <end position="109"/>
    </location>
</feature>
<feature type="transmembrane region" description="Helical" evidence="1">
    <location>
        <begin position="174"/>
        <end position="193"/>
    </location>
</feature>
<dbReference type="AlphaFoldDB" id="A0A833YBH9"/>
<dbReference type="Proteomes" id="UP000664940">
    <property type="component" value="Unassembled WGS sequence"/>
</dbReference>
<dbReference type="EMBL" id="JABVXQ010000020">
    <property type="protein sequence ID" value="KAF6072975.1"/>
    <property type="molecule type" value="Genomic_DNA"/>
</dbReference>
<evidence type="ECO:0000313" key="3">
    <source>
        <dbReference type="Proteomes" id="UP000664940"/>
    </source>
</evidence>
<evidence type="ECO:0000256" key="1">
    <source>
        <dbReference type="SAM" id="Phobius"/>
    </source>
</evidence>
<name>A0A833YBH9_9CHIR</name>
<gene>
    <name evidence="2" type="ORF">HJG60_009995</name>
</gene>
<feature type="transmembrane region" description="Helical" evidence="1">
    <location>
        <begin position="121"/>
        <end position="145"/>
    </location>
</feature>
<sequence length="219" mass="25124">MHLFSKRLALVLSYVSWAFSISIAISKSWRVWEFDSDVISTMYFGLWEASYMQKINMSGYMLKFPVSAVLNDSWNIPDEIYYGQDLILLTNFLTPVTLYFGSLAIWASWKNDLYPDFLQACYNISALFLVLSCFCITLTISWNFIVDIYGETTLDFPPGFPVGKDMVEAQRVSYVLPLGITSASLALVSALLFSYDWYSNVQWCQEKPTLVLTDLQKED</sequence>